<organism evidence="1 2">
    <name type="scientific">Phormidesmis priestleyi ULC007</name>
    <dbReference type="NCBI Taxonomy" id="1920490"/>
    <lineage>
        <taxon>Bacteria</taxon>
        <taxon>Bacillati</taxon>
        <taxon>Cyanobacteriota</taxon>
        <taxon>Cyanophyceae</taxon>
        <taxon>Leptolyngbyales</taxon>
        <taxon>Leptolyngbyaceae</taxon>
        <taxon>Phormidesmis</taxon>
    </lineage>
</organism>
<accession>A0A2T1D1S1</accession>
<comment type="caution">
    <text evidence="1">The sequence shown here is derived from an EMBL/GenBank/DDBJ whole genome shotgun (WGS) entry which is preliminary data.</text>
</comment>
<evidence type="ECO:0000313" key="1">
    <source>
        <dbReference type="EMBL" id="PSB14437.1"/>
    </source>
</evidence>
<reference evidence="1 2" key="2">
    <citation type="submission" date="2018-03" db="EMBL/GenBank/DDBJ databases">
        <title>The ancient ancestry and fast evolution of plastids.</title>
        <authorList>
            <person name="Moore K.R."/>
            <person name="Magnabosco C."/>
            <person name="Momper L."/>
            <person name="Gold D.A."/>
            <person name="Bosak T."/>
            <person name="Fournier G.P."/>
        </authorList>
    </citation>
    <scope>NUCLEOTIDE SEQUENCE [LARGE SCALE GENOMIC DNA]</scope>
    <source>
        <strain evidence="1 2">ULC007</strain>
    </source>
</reference>
<gene>
    <name evidence="1" type="ORF">C7B65_26470</name>
</gene>
<keyword evidence="2" id="KW-1185">Reference proteome</keyword>
<feature type="non-terminal residue" evidence="1">
    <location>
        <position position="370"/>
    </location>
</feature>
<reference evidence="1 2" key="1">
    <citation type="submission" date="2018-02" db="EMBL/GenBank/DDBJ databases">
        <authorList>
            <person name="Cohen D.B."/>
            <person name="Kent A.D."/>
        </authorList>
    </citation>
    <scope>NUCLEOTIDE SEQUENCE [LARGE SCALE GENOMIC DNA]</scope>
    <source>
        <strain evidence="1 2">ULC007</strain>
    </source>
</reference>
<name>A0A2T1D1S1_9CYAN</name>
<proteinExistence type="predicted"/>
<protein>
    <submittedName>
        <fullName evidence="1">Uncharacterized protein</fullName>
    </submittedName>
</protein>
<dbReference type="RefSeq" id="WP_219898756.1">
    <property type="nucleotide sequence ID" value="NZ_PVWG01000090.1"/>
</dbReference>
<dbReference type="AlphaFoldDB" id="A0A2T1D1S1"/>
<sequence length="370" mass="41067">MSGSLQVLKPLFKLSRRRFNQLTALAAISILAGGLTSCSDAPKPPLVVVHRETYHIFIGNKLVQEGGEQTVTLKSGIIKTISISRRTTEKTETTLKNAALDGGDAIVILHTLYDPQIEIDGVVEQAILSTPLLKATHDRCRDVYHQVKKGDRIRDPQALDVLDTIVSGSSKIRNAKNGNLIQQRYRLASQNSRLVELQTYLEVAVDRSEIPPERKQQLKGIYQYVRAGEALPSVADLDALTAIDAIVQGSTLPVPLRQRYAFASAQTRAFTADEAIQNLIRSSHHAEGEAGSYLETYNRIWLGLDIKNQVILTSLNLLIDKSNLPPEVKTIYKLAHDRFFNQNKQLECCDVEGEKSKSFYGGMNRSEECG</sequence>
<evidence type="ECO:0000313" key="2">
    <source>
        <dbReference type="Proteomes" id="UP000238634"/>
    </source>
</evidence>
<dbReference type="EMBL" id="PVWG01000090">
    <property type="protein sequence ID" value="PSB14437.1"/>
    <property type="molecule type" value="Genomic_DNA"/>
</dbReference>
<dbReference type="Proteomes" id="UP000238634">
    <property type="component" value="Unassembled WGS sequence"/>
</dbReference>